<dbReference type="PROSITE" id="PS52050">
    <property type="entry name" value="WYL"/>
    <property type="match status" value="1"/>
</dbReference>
<evidence type="ECO:0008006" key="3">
    <source>
        <dbReference type="Google" id="ProtNLM"/>
    </source>
</evidence>
<gene>
    <name evidence="1" type="ORF">CPT_Ptah_019</name>
</gene>
<proteinExistence type="predicted"/>
<keyword evidence="2" id="KW-1185">Reference proteome</keyword>
<sequence>MAFAFKYSDRDGAVTERTVEVNRFSAEHIIGYCYLRRCRRTFRIDRIVNDEVIDTTTGEVINAATGEVK</sequence>
<evidence type="ECO:0000313" key="2">
    <source>
        <dbReference type="Proteomes" id="UP000827959"/>
    </source>
</evidence>
<reference evidence="1 2" key="1">
    <citation type="submission" date="2021-06" db="EMBL/GenBank/DDBJ databases">
        <title>Complete genome sequence of Stenotrophomonas maltophilia phage Ptah.</title>
        <authorList>
            <person name="Berg A."/>
            <person name="Tate N."/>
            <person name="Clark J."/>
            <person name="Le T."/>
            <person name="Liu M."/>
            <person name="Burrowes B."/>
        </authorList>
    </citation>
    <scope>NUCLEOTIDE SEQUENCE [LARGE SCALE GENOMIC DNA]</scope>
</reference>
<dbReference type="EMBL" id="MZ326854">
    <property type="protein sequence ID" value="QYW01734.1"/>
    <property type="molecule type" value="Genomic_DNA"/>
</dbReference>
<protein>
    <recommendedName>
        <fullName evidence="3">WYL domain-containing protein</fullName>
    </recommendedName>
</protein>
<accession>A0AAE8BHP7</accession>
<dbReference type="Proteomes" id="UP000827959">
    <property type="component" value="Segment"/>
</dbReference>
<evidence type="ECO:0000313" key="1">
    <source>
        <dbReference type="EMBL" id="QYW01734.1"/>
    </source>
</evidence>
<name>A0AAE8BHP7_9CAUD</name>
<organism evidence="1 2">
    <name type="scientific">Stenotrophomonas phage Ptah</name>
    <dbReference type="NCBI Taxonomy" id="2859657"/>
    <lineage>
        <taxon>Viruses</taxon>
        <taxon>Duplodnaviria</taxon>
        <taxon>Heunggongvirae</taxon>
        <taxon>Uroviricota</taxon>
        <taxon>Caudoviricetes</taxon>
        <taxon>Autographivirales</taxon>
        <taxon>Autonotataviridae</taxon>
        <taxon>Gujervirinae</taxon>
        <taxon>Ponderosavirus</taxon>
        <taxon>Ponderosavirus ptah</taxon>
    </lineage>
</organism>